<feature type="region of interest" description="Disordered" evidence="1">
    <location>
        <begin position="122"/>
        <end position="142"/>
    </location>
</feature>
<keyword evidence="3" id="KW-1185">Reference proteome</keyword>
<feature type="region of interest" description="Disordered" evidence="1">
    <location>
        <begin position="159"/>
        <end position="280"/>
    </location>
</feature>
<feature type="compositionally biased region" description="Polar residues" evidence="1">
    <location>
        <begin position="209"/>
        <end position="223"/>
    </location>
</feature>
<feature type="region of interest" description="Disordered" evidence="1">
    <location>
        <begin position="1"/>
        <end position="26"/>
    </location>
</feature>
<accession>A0A6A4GM26</accession>
<sequence>MDYTNQSRLNPDSSPSFNAGNFQQNSSMTPYPYSGESIFTSNRASTSSQYRQEALLRAQQNSIAYGIVQNHFPQSLPVYQLPNFRQQHDNNLYALQYPSMQLLPRPLPQPRYPALLFSKLERDESSPPEPTGLQSRIAAPVPQPYEARSKEILTSLVSSAENKPQNATPVAFTRQQGSSQHQSLQINSKEENQESVQSWLESQEEFGQVDSSAAQSQPQSRVLTPTAVGIGDTNHVGELEGMSKNTANTDSESSQKPTDPSNITSYDDCVDRTDTHGLVF</sequence>
<protein>
    <submittedName>
        <fullName evidence="2">Uncharacterized protein</fullName>
    </submittedName>
</protein>
<feature type="compositionally biased region" description="Basic and acidic residues" evidence="1">
    <location>
        <begin position="269"/>
        <end position="280"/>
    </location>
</feature>
<evidence type="ECO:0000256" key="1">
    <source>
        <dbReference type="SAM" id="MobiDB-lite"/>
    </source>
</evidence>
<name>A0A6A4GM26_9AGAR</name>
<feature type="compositionally biased region" description="Polar residues" evidence="1">
    <location>
        <begin position="159"/>
        <end position="187"/>
    </location>
</feature>
<dbReference type="EMBL" id="ML769897">
    <property type="protein sequence ID" value="KAE9386254.1"/>
    <property type="molecule type" value="Genomic_DNA"/>
</dbReference>
<proteinExistence type="predicted"/>
<dbReference type="AlphaFoldDB" id="A0A6A4GM26"/>
<organism evidence="2 3">
    <name type="scientific">Gymnopus androsaceus JB14</name>
    <dbReference type="NCBI Taxonomy" id="1447944"/>
    <lineage>
        <taxon>Eukaryota</taxon>
        <taxon>Fungi</taxon>
        <taxon>Dikarya</taxon>
        <taxon>Basidiomycota</taxon>
        <taxon>Agaricomycotina</taxon>
        <taxon>Agaricomycetes</taxon>
        <taxon>Agaricomycetidae</taxon>
        <taxon>Agaricales</taxon>
        <taxon>Marasmiineae</taxon>
        <taxon>Omphalotaceae</taxon>
        <taxon>Gymnopus</taxon>
    </lineage>
</organism>
<gene>
    <name evidence="2" type="ORF">BT96DRAFT_1026309</name>
</gene>
<reference evidence="2" key="1">
    <citation type="journal article" date="2019" name="Environ. Microbiol.">
        <title>Fungal ecological strategies reflected in gene transcription - a case study of two litter decomposers.</title>
        <authorList>
            <person name="Barbi F."/>
            <person name="Kohler A."/>
            <person name="Barry K."/>
            <person name="Baskaran P."/>
            <person name="Daum C."/>
            <person name="Fauchery L."/>
            <person name="Ihrmark K."/>
            <person name="Kuo A."/>
            <person name="LaButti K."/>
            <person name="Lipzen A."/>
            <person name="Morin E."/>
            <person name="Grigoriev I.V."/>
            <person name="Henrissat B."/>
            <person name="Lindahl B."/>
            <person name="Martin F."/>
        </authorList>
    </citation>
    <scope>NUCLEOTIDE SEQUENCE</scope>
    <source>
        <strain evidence="2">JB14</strain>
    </source>
</reference>
<evidence type="ECO:0000313" key="2">
    <source>
        <dbReference type="EMBL" id="KAE9386254.1"/>
    </source>
</evidence>
<evidence type="ECO:0000313" key="3">
    <source>
        <dbReference type="Proteomes" id="UP000799118"/>
    </source>
</evidence>
<dbReference type="Proteomes" id="UP000799118">
    <property type="component" value="Unassembled WGS sequence"/>
</dbReference>
<feature type="compositionally biased region" description="Polar residues" evidence="1">
    <location>
        <begin position="243"/>
        <end position="265"/>
    </location>
</feature>